<dbReference type="EMBL" id="FNEW01000001">
    <property type="protein sequence ID" value="SDJ26190.1"/>
    <property type="molecule type" value="Genomic_DNA"/>
</dbReference>
<sequence length="432" mass="48219">MKAHARLSPSSADRWMTCTASVALIDHLVSKGELSESDLDEDCDAPAVEDEDEQDYSAYEGETLDLNRDSTAYSAEGTVMHEIREHCLDLGCDPHHFVGATLTADGHSFEIDDHMADRLVAGIDWIRQHTSNPLVEIRVDLSRWLPGQFGTCDTAFLYRKMLGVSDYKDGAGEPVEVVGTRQLRLYALGAWEHLGRPEVEDVVLNIDQPRAGGMKFWEITLDELLEFGEEVKRVFSRIERGDVEFVPSTKGCRWCPVRKTKRGCAARNQWLMQMFGSALLDPSEPEPKFKDPAQMPRALRFYIVNHSKAARAWLTELHQQSLQAALDGDPDPGSKAIDGGLGNRYFTAPAEAEVILVGALGEKAYKPKQLIGFTDIDRLMKPGKRKKGMPEPWDALQELVDRPDGKPKLVPVDHPKPALEVTPIADQFDDLD</sequence>
<gene>
    <name evidence="2" type="ORF">SAMN05428983_0876</name>
</gene>
<dbReference type="InterPro" id="IPR021229">
    <property type="entry name" value="DUF2800"/>
</dbReference>
<dbReference type="Pfam" id="PF10926">
    <property type="entry name" value="DUF2800"/>
    <property type="match status" value="2"/>
</dbReference>
<feature type="region of interest" description="Disordered" evidence="1">
    <location>
        <begin position="35"/>
        <end position="56"/>
    </location>
</feature>
<reference evidence="2 3" key="1">
    <citation type="submission" date="2016-10" db="EMBL/GenBank/DDBJ databases">
        <authorList>
            <person name="Varghese N."/>
            <person name="Submissions S."/>
        </authorList>
    </citation>
    <scope>NUCLEOTIDE SEQUENCE [LARGE SCALE GENOMIC DNA]</scope>
    <source>
        <strain evidence="2 3">PDC82</strain>
    </source>
</reference>
<organism evidence="2 3">
    <name type="scientific">Agrobacterium fabrum</name>
    <dbReference type="NCBI Taxonomy" id="1176649"/>
    <lineage>
        <taxon>Bacteria</taxon>
        <taxon>Pseudomonadati</taxon>
        <taxon>Pseudomonadota</taxon>
        <taxon>Alphaproteobacteria</taxon>
        <taxon>Hyphomicrobiales</taxon>
        <taxon>Rhizobiaceae</taxon>
        <taxon>Rhizobium/Agrobacterium group</taxon>
        <taxon>Agrobacterium</taxon>
        <taxon>Agrobacterium tumefaciens complex</taxon>
    </lineage>
</organism>
<dbReference type="Proteomes" id="UP000198917">
    <property type="component" value="Unassembled WGS sequence"/>
</dbReference>
<evidence type="ECO:0000256" key="1">
    <source>
        <dbReference type="SAM" id="MobiDB-lite"/>
    </source>
</evidence>
<accession>A0A7Z7BHY7</accession>
<evidence type="ECO:0000313" key="3">
    <source>
        <dbReference type="Proteomes" id="UP000198917"/>
    </source>
</evidence>
<protein>
    <recommendedName>
        <fullName evidence="4">DUF2800 domain-containing protein</fullName>
    </recommendedName>
</protein>
<evidence type="ECO:0008006" key="4">
    <source>
        <dbReference type="Google" id="ProtNLM"/>
    </source>
</evidence>
<feature type="compositionally biased region" description="Acidic residues" evidence="1">
    <location>
        <begin position="35"/>
        <end position="55"/>
    </location>
</feature>
<dbReference type="AlphaFoldDB" id="A0A7Z7BHY7"/>
<comment type="caution">
    <text evidence="2">The sequence shown here is derived from an EMBL/GenBank/DDBJ whole genome shotgun (WGS) entry which is preliminary data.</text>
</comment>
<dbReference type="RefSeq" id="WP_092731877.1">
    <property type="nucleotide sequence ID" value="NZ_FNEW01000001.1"/>
</dbReference>
<proteinExistence type="predicted"/>
<name>A0A7Z7BHY7_9HYPH</name>
<evidence type="ECO:0000313" key="2">
    <source>
        <dbReference type="EMBL" id="SDJ26190.1"/>
    </source>
</evidence>